<name>A0A231QHS0_9LACO</name>
<feature type="domain" description="Helicase ATP-binding" evidence="1">
    <location>
        <begin position="63"/>
        <end position="254"/>
    </location>
</feature>
<evidence type="ECO:0000313" key="3">
    <source>
        <dbReference type="Proteomes" id="UP000215261"/>
    </source>
</evidence>
<dbReference type="InterPro" id="IPR014001">
    <property type="entry name" value="Helicase_ATP-bd"/>
</dbReference>
<dbReference type="GO" id="GO:0003677">
    <property type="term" value="F:DNA binding"/>
    <property type="evidence" value="ECO:0007669"/>
    <property type="project" value="InterPro"/>
</dbReference>
<dbReference type="SMART" id="SM00487">
    <property type="entry name" value="DEXDc"/>
    <property type="match status" value="1"/>
</dbReference>
<evidence type="ECO:0000259" key="1">
    <source>
        <dbReference type="PROSITE" id="PS51192"/>
    </source>
</evidence>
<organism evidence="2 3">
    <name type="scientific">Ligilactobacillus agilis</name>
    <dbReference type="NCBI Taxonomy" id="1601"/>
    <lineage>
        <taxon>Bacteria</taxon>
        <taxon>Bacillati</taxon>
        <taxon>Bacillota</taxon>
        <taxon>Bacilli</taxon>
        <taxon>Lactobacillales</taxon>
        <taxon>Lactobacillaceae</taxon>
        <taxon>Ligilactobacillus</taxon>
    </lineage>
</organism>
<dbReference type="SUPFAM" id="SSF52540">
    <property type="entry name" value="P-loop containing nucleoside triphosphate hydrolases"/>
    <property type="match status" value="2"/>
</dbReference>
<dbReference type="Proteomes" id="UP000215261">
    <property type="component" value="Unassembled WGS sequence"/>
</dbReference>
<comment type="caution">
    <text evidence="2">The sequence shown here is derived from an EMBL/GenBank/DDBJ whole genome shotgun (WGS) entry which is preliminary data.</text>
</comment>
<proteinExistence type="predicted"/>
<dbReference type="PANTHER" id="PTHR47396">
    <property type="entry name" value="TYPE I RESTRICTION ENZYME ECOKI R PROTEIN"/>
    <property type="match status" value="1"/>
</dbReference>
<reference evidence="2 3" key="1">
    <citation type="submission" date="2016-03" db="EMBL/GenBank/DDBJ databases">
        <title>Sequencing of Lactobacillus Species from Commercial Turkeys.</title>
        <authorList>
            <person name="Johnson T.J."/>
            <person name="Youmans B.P."/>
            <person name="Case K.A."/>
        </authorList>
    </citation>
    <scope>NUCLEOTIDE SEQUENCE [LARGE SCALE GENOMIC DNA]</scope>
    <source>
        <strain evidence="2 3">UMNLA1</strain>
    </source>
</reference>
<dbReference type="InterPro" id="IPR050742">
    <property type="entry name" value="Helicase_Restrict-Modif_Enz"/>
</dbReference>
<dbReference type="PANTHER" id="PTHR47396:SF1">
    <property type="entry name" value="ATP-DEPENDENT HELICASE IRC3-RELATED"/>
    <property type="match status" value="1"/>
</dbReference>
<gene>
    <name evidence="2" type="ORF">AYP69_10015</name>
</gene>
<dbReference type="EMBL" id="LUGO01000091">
    <property type="protein sequence ID" value="OXS37723.1"/>
    <property type="molecule type" value="Genomic_DNA"/>
</dbReference>
<dbReference type="Gene3D" id="3.40.50.300">
    <property type="entry name" value="P-loop containing nucleotide triphosphate hydrolases"/>
    <property type="match status" value="1"/>
</dbReference>
<dbReference type="GO" id="GO:0004519">
    <property type="term" value="F:endonuclease activity"/>
    <property type="evidence" value="ECO:0007669"/>
    <property type="project" value="UniProtKB-KW"/>
</dbReference>
<dbReference type="PROSITE" id="PS51192">
    <property type="entry name" value="HELICASE_ATP_BIND_1"/>
    <property type="match status" value="1"/>
</dbReference>
<dbReference type="GO" id="GO:0016787">
    <property type="term" value="F:hydrolase activity"/>
    <property type="evidence" value="ECO:0007669"/>
    <property type="project" value="InterPro"/>
</dbReference>
<protein>
    <submittedName>
        <fullName evidence="2">Restriction endonuclease subunit R</fullName>
    </submittedName>
</protein>
<dbReference type="CDD" id="cd18785">
    <property type="entry name" value="SF2_C"/>
    <property type="match status" value="1"/>
</dbReference>
<keyword evidence="2" id="KW-0255">Endonuclease</keyword>
<sequence length="875" mass="102170">MAKGKQLKELPLLKEIKEFQEQLNLFKIDEALDYKVGDYIKDNLKHSLRPYQAQALYALNYTQTRDKKYRQLLFNMATGSGKTDTMAAVMLYMYVEYNYQNFIFVANTNAVVSKTKENFLNETSPKYLFDTPISIDGQRIEIRPVNRFPVIQEPGIIYLKLTTIQSLANELGSSRENGLTYEELEKNRLVILADEAHHFNASTKSQKVEEKSWEILLDKIRNSNEDNRQFEFTATIDIDKELVYEKYKDKIVYKYDLDRFMNDGYSKNVYRLEAQNEDSVKMLNAVLLSQYRKRVAQRVGIENFKPVILFKSNRVANSKQAKVDFLEMIANLNVEKLANFLTEQNSVSHSTTLKRVYKYWMHQDFAETVIELRRDFRPFTTINVNDTAKEGVLGDKNDFNNLNTLEDINNPFRTVFAVAKLTEGWDVLNLYDIVRIGEQPITASQTNSEAQLIGRGARYNPFVYQGKKSYTRRFDRSNPDLELLESLFYHTINDVKYINNLLKSFNKLNLVTESDSENDFSIFTATVKEKFKKSNVYKFGKLYRNQLEEVPESAYNSLGSYGFNRDTITIDKNDSTLEHTRNEEIRLDEASSREVIIANFSKNRDLRLLKKAMSRDTFFRFAELSKWIPTLKSLDEFMTSKNWLGNLRINATVPYNKLDFQQDNNFRLTVVDQALAQVKSSIKSNYLKLRGTNKFEAIPLKEVVIDYQKRVSKNTTSIQAKISSEPMDKDDWFVYDQAIVDGLEKSLIEMIRGMVVELKKEYKEVFLIRNEETINKLKLYDFDNDGSSYIAHYEGFMPDFLLYLDNGAVTYQLFIEPKGEQLLERDSWKEKLLKKINPENIELIGENADVRLYGVKFFRYGNGREIETEITKLLK</sequence>
<dbReference type="GO" id="GO:0005829">
    <property type="term" value="C:cytosol"/>
    <property type="evidence" value="ECO:0007669"/>
    <property type="project" value="TreeGrafter"/>
</dbReference>
<evidence type="ECO:0000313" key="2">
    <source>
        <dbReference type="EMBL" id="OXS37723.1"/>
    </source>
</evidence>
<accession>A0A231QHS0</accession>
<keyword evidence="2" id="KW-0378">Hydrolase</keyword>
<keyword evidence="2" id="KW-0540">Nuclease</keyword>
<dbReference type="GO" id="GO:0005524">
    <property type="term" value="F:ATP binding"/>
    <property type="evidence" value="ECO:0007669"/>
    <property type="project" value="InterPro"/>
</dbReference>
<dbReference type="InterPro" id="IPR006935">
    <property type="entry name" value="Helicase/UvrB_N"/>
</dbReference>
<dbReference type="AlphaFoldDB" id="A0A231QHS0"/>
<dbReference type="InterPro" id="IPR027417">
    <property type="entry name" value="P-loop_NTPase"/>
</dbReference>
<dbReference type="RefSeq" id="WP_089144814.1">
    <property type="nucleotide sequence ID" value="NZ_LUGD01000064.1"/>
</dbReference>
<dbReference type="Pfam" id="PF04851">
    <property type="entry name" value="ResIII"/>
    <property type="match status" value="1"/>
</dbReference>